<accession>A0ABY5W9R5</accession>
<sequence>MNRRSLLVAAGAIGLTTAVGGTAVALAEPEGAPETTLEAALESVPGHRPRPVLLWELTGGFVPAGWNALRPARLAAYDDGVLIADATRRLRVSPGTLRSLRNHATTVLRDPANARRRPGAPVIADVPSTVFTARAAGRRHSLQFEGLEETRQDRAYPTPAYSLLDHVTRLRDRTTGTGSAWRPDAVRMIAVVLDPAQPTGGTGTQPAPWPAGVPVPHPGKNEFVARLDLRGRQARALIRAVPHPDPAQWPVFRAPDGTRMQVNWRFLLPHE</sequence>
<dbReference type="Proteomes" id="UP001059617">
    <property type="component" value="Chromosome"/>
</dbReference>
<keyword evidence="3" id="KW-1185">Reference proteome</keyword>
<evidence type="ECO:0000313" key="3">
    <source>
        <dbReference type="Proteomes" id="UP001059617"/>
    </source>
</evidence>
<proteinExistence type="predicted"/>
<reference evidence="2" key="2">
    <citation type="submission" date="2022-09" db="EMBL/GenBank/DDBJ databases">
        <title>Biosynthetic gene clusters of Dactylosporangioum fulvum.</title>
        <authorList>
            <person name="Caradec T."/>
        </authorList>
    </citation>
    <scope>NUCLEOTIDE SEQUENCE</scope>
    <source>
        <strain evidence="2">NRRL B-16292</strain>
    </source>
</reference>
<feature type="signal peptide" evidence="1">
    <location>
        <begin position="1"/>
        <end position="27"/>
    </location>
</feature>
<feature type="chain" id="PRO_5046132854" evidence="1">
    <location>
        <begin position="28"/>
        <end position="271"/>
    </location>
</feature>
<reference evidence="2" key="1">
    <citation type="submission" date="2021-04" db="EMBL/GenBank/DDBJ databases">
        <authorList>
            <person name="Hartkoorn R.C."/>
            <person name="Beaudoing E."/>
            <person name="Hot D."/>
        </authorList>
    </citation>
    <scope>NUCLEOTIDE SEQUENCE</scope>
    <source>
        <strain evidence="2">NRRL B-16292</strain>
    </source>
</reference>
<evidence type="ECO:0000256" key="1">
    <source>
        <dbReference type="SAM" id="SignalP"/>
    </source>
</evidence>
<organism evidence="2 3">
    <name type="scientific">Dactylosporangium fulvum</name>
    <dbReference type="NCBI Taxonomy" id="53359"/>
    <lineage>
        <taxon>Bacteria</taxon>
        <taxon>Bacillati</taxon>
        <taxon>Actinomycetota</taxon>
        <taxon>Actinomycetes</taxon>
        <taxon>Micromonosporales</taxon>
        <taxon>Micromonosporaceae</taxon>
        <taxon>Dactylosporangium</taxon>
    </lineage>
</organism>
<dbReference type="EMBL" id="CP073720">
    <property type="protein sequence ID" value="UWP84821.1"/>
    <property type="molecule type" value="Genomic_DNA"/>
</dbReference>
<gene>
    <name evidence="2" type="ORF">Dfulv_11555</name>
</gene>
<protein>
    <submittedName>
        <fullName evidence="2">Uncharacterized protein</fullName>
    </submittedName>
</protein>
<dbReference type="RefSeq" id="WP_259862793.1">
    <property type="nucleotide sequence ID" value="NZ_CP073720.1"/>
</dbReference>
<evidence type="ECO:0000313" key="2">
    <source>
        <dbReference type="EMBL" id="UWP84821.1"/>
    </source>
</evidence>
<name>A0ABY5W9R5_9ACTN</name>
<keyword evidence="1" id="KW-0732">Signal</keyword>